<gene>
    <name evidence="1" type="ORF">BV494_02200</name>
</gene>
<evidence type="ECO:0000313" key="2">
    <source>
        <dbReference type="Proteomes" id="UP000239197"/>
    </source>
</evidence>
<dbReference type="AlphaFoldDB" id="A0A2L1ULK9"/>
<dbReference type="NCBIfam" id="NF045926">
    <property type="entry name" value="STM2901_fam"/>
    <property type="match status" value="1"/>
</dbReference>
<accession>A0A2L1ULK9</accession>
<dbReference type="Pfam" id="PF26636">
    <property type="entry name" value="DUF8209"/>
    <property type="match status" value="1"/>
</dbReference>
<dbReference type="KEGG" id="rox:BV494_02200"/>
<dbReference type="InterPro" id="IPR058522">
    <property type="entry name" value="DUF8209"/>
</dbReference>
<name>A0A2L1ULK9_9GAMM</name>
<dbReference type="OrthoDB" id="8815988at2"/>
<evidence type="ECO:0000313" key="1">
    <source>
        <dbReference type="EMBL" id="AVF33814.1"/>
    </source>
</evidence>
<dbReference type="Proteomes" id="UP000239197">
    <property type="component" value="Chromosome"/>
</dbReference>
<sequence length="154" mass="17298">MDTFEELKGTYFYAGKSNLTAGELLFMIFCENTVDQFGLGIADFGAVVALYSGMNNLKTRTKPKGAKEGTSRASKSVRRIFKTAKFPFGITLPTWVGGYTPWTVERRMVAKISTFIGRTIPVVGEVILLVDISEITYRTVRDYNMITRGEDKLW</sequence>
<dbReference type="InterPro" id="IPR058064">
    <property type="entry name" value="STM2901-like"/>
</dbReference>
<protein>
    <recommendedName>
        <fullName evidence="3">Phage membrane protein</fullName>
    </recommendedName>
</protein>
<reference evidence="2" key="1">
    <citation type="submission" date="2017-01" db="EMBL/GenBank/DDBJ databases">
        <title>Genome sequence of Rouxiella sp. ERMR1:05.</title>
        <authorList>
            <person name="Kumar R."/>
            <person name="Singh D."/>
            <person name="Kumar S."/>
        </authorList>
    </citation>
    <scope>NUCLEOTIDE SEQUENCE [LARGE SCALE GENOMIC DNA]</scope>
    <source>
        <strain evidence="2">ERMR1:05</strain>
    </source>
</reference>
<proteinExistence type="predicted"/>
<organism evidence="1 2">
    <name type="scientific">Rahnella sikkimica</name>
    <dbReference type="NCBI Taxonomy" id="1805933"/>
    <lineage>
        <taxon>Bacteria</taxon>
        <taxon>Pseudomonadati</taxon>
        <taxon>Pseudomonadota</taxon>
        <taxon>Gammaproteobacteria</taxon>
        <taxon>Enterobacterales</taxon>
        <taxon>Yersiniaceae</taxon>
        <taxon>Rahnella</taxon>
    </lineage>
</organism>
<dbReference type="EMBL" id="CP019062">
    <property type="protein sequence ID" value="AVF33814.1"/>
    <property type="molecule type" value="Genomic_DNA"/>
</dbReference>
<evidence type="ECO:0008006" key="3">
    <source>
        <dbReference type="Google" id="ProtNLM"/>
    </source>
</evidence>
<keyword evidence="2" id="KW-1185">Reference proteome</keyword>
<dbReference type="RefSeq" id="WP_104921375.1">
    <property type="nucleotide sequence ID" value="NZ_CP019062.1"/>
</dbReference>